<proteinExistence type="predicted"/>
<dbReference type="Gene3D" id="3.30.420.10">
    <property type="entry name" value="Ribonuclease H-like superfamily/Ribonuclease H"/>
    <property type="match status" value="1"/>
</dbReference>
<protein>
    <submittedName>
        <fullName evidence="2">IS30 family transposase</fullName>
    </submittedName>
</protein>
<evidence type="ECO:0000259" key="1">
    <source>
        <dbReference type="PROSITE" id="PS50994"/>
    </source>
</evidence>
<reference evidence="2 3" key="1">
    <citation type="submission" date="2021-03" db="EMBL/GenBank/DDBJ databases">
        <title>Genomic Encyclopedia of Type Strains, Phase IV (KMG-IV): sequencing the most valuable type-strain genomes for metagenomic binning, comparative biology and taxonomic classification.</title>
        <authorList>
            <person name="Goeker M."/>
        </authorList>
    </citation>
    <scope>NUCLEOTIDE SEQUENCE [LARGE SCALE GENOMIC DNA]</scope>
    <source>
        <strain evidence="2 3">DSM 40499</strain>
    </source>
</reference>
<gene>
    <name evidence="2" type="ORF">J2Z21_008206</name>
</gene>
<dbReference type="InterPro" id="IPR053392">
    <property type="entry name" value="Transposase_IS30-like"/>
</dbReference>
<dbReference type="EMBL" id="JAGGLP010000027">
    <property type="protein sequence ID" value="MBP2055193.1"/>
    <property type="molecule type" value="Genomic_DNA"/>
</dbReference>
<keyword evidence="3" id="KW-1185">Reference proteome</keyword>
<dbReference type="Proteomes" id="UP001519309">
    <property type="component" value="Unassembled WGS sequence"/>
</dbReference>
<dbReference type="InterPro" id="IPR051917">
    <property type="entry name" value="Transposase-Integrase"/>
</dbReference>
<accession>A0ABS4M6A6</accession>
<dbReference type="PROSITE" id="PS50994">
    <property type="entry name" value="INTEGRASE"/>
    <property type="match status" value="1"/>
</dbReference>
<dbReference type="SUPFAM" id="SSF53098">
    <property type="entry name" value="Ribonuclease H-like"/>
    <property type="match status" value="1"/>
</dbReference>
<dbReference type="PANTHER" id="PTHR10948:SF23">
    <property type="entry name" value="TRANSPOSASE INSI FOR INSERTION SEQUENCE ELEMENT IS30A-RELATED"/>
    <property type="match status" value="1"/>
</dbReference>
<feature type="domain" description="Integrase catalytic" evidence="1">
    <location>
        <begin position="4"/>
        <end position="166"/>
    </location>
</feature>
<dbReference type="InterPro" id="IPR001584">
    <property type="entry name" value="Integrase_cat-core"/>
</dbReference>
<dbReference type="NCBIfam" id="NF033563">
    <property type="entry name" value="transpos_IS30"/>
    <property type="match status" value="1"/>
</dbReference>
<name>A0ABS4M6A6_9ACTN</name>
<organism evidence="2 3">
    <name type="scientific">Streptomyces griseochromogenes</name>
    <dbReference type="NCBI Taxonomy" id="68214"/>
    <lineage>
        <taxon>Bacteria</taxon>
        <taxon>Bacillati</taxon>
        <taxon>Actinomycetota</taxon>
        <taxon>Actinomycetes</taxon>
        <taxon>Kitasatosporales</taxon>
        <taxon>Streptomycetaceae</taxon>
        <taxon>Streptomyces</taxon>
    </lineage>
</organism>
<dbReference type="Pfam" id="PF00665">
    <property type="entry name" value="rve"/>
    <property type="match status" value="1"/>
</dbReference>
<comment type="caution">
    <text evidence="2">The sequence shown here is derived from an EMBL/GenBank/DDBJ whole genome shotgun (WGS) entry which is preliminary data.</text>
</comment>
<evidence type="ECO:0000313" key="2">
    <source>
        <dbReference type="EMBL" id="MBP2055193.1"/>
    </source>
</evidence>
<dbReference type="PANTHER" id="PTHR10948">
    <property type="entry name" value="TRANSPOSASE"/>
    <property type="match status" value="1"/>
</dbReference>
<sequence>MVSISARPAEVEDRKVPGHWEGDLVMGTRPSAVATLVERTSRYTAIVALPDGIKAEQVAPHLTRGLLGIPPRLRRTLTWDRGREMAEHQPITAETGMPIYLCKPRSPWQRGTNENTNRLLRKYLPKGADLRTFSQADLDAIAHELNHRPRKTHGYRTPAEVCADLLNSGDALTA</sequence>
<evidence type="ECO:0000313" key="3">
    <source>
        <dbReference type="Proteomes" id="UP001519309"/>
    </source>
</evidence>
<dbReference type="InterPro" id="IPR036397">
    <property type="entry name" value="RNaseH_sf"/>
</dbReference>
<dbReference type="InterPro" id="IPR012337">
    <property type="entry name" value="RNaseH-like_sf"/>
</dbReference>